<proteinExistence type="predicted"/>
<evidence type="ECO:0000313" key="2">
    <source>
        <dbReference type="Proteomes" id="UP001241377"/>
    </source>
</evidence>
<accession>A0ACC2W6V2</accession>
<sequence length="284" mass="31180">MGRGQEGEGQGSVKVAAVVAQVVGMKVRQFLVRDRMEQEDTRWSKFVLTAHRCFKRLQAYTKAYGLDTRGAIEKEDFVQTIVKSRSAVTGCLSPEAESYYRRRSVPKQGVVPIPPQVQTILYENHVKVDFSQVLEKTELVGRVAMLVAEERRRLERQRAAEEAEERAEAGVGKASLDGPATAGRSSPQVNEKDATGTATTPIPEIPTGPKASVERDGLLRASMHVRRLLKARAGNDEGVSDVSNEVSPLRLVDWPFASVVVTTLCVLYEGTLTVFGCSGAKDRH</sequence>
<name>A0ACC2W6V2_9TREE</name>
<evidence type="ECO:0000313" key="1">
    <source>
        <dbReference type="EMBL" id="KAJ9107166.1"/>
    </source>
</evidence>
<comment type="caution">
    <text evidence="1">The sequence shown here is derived from an EMBL/GenBank/DDBJ whole genome shotgun (WGS) entry which is preliminary data.</text>
</comment>
<dbReference type="Proteomes" id="UP001241377">
    <property type="component" value="Unassembled WGS sequence"/>
</dbReference>
<gene>
    <name evidence="1" type="ORF">QFC19_002826</name>
</gene>
<reference evidence="1" key="1">
    <citation type="submission" date="2023-04" db="EMBL/GenBank/DDBJ databases">
        <title>Draft Genome sequencing of Naganishia species isolated from polar environments using Oxford Nanopore Technology.</title>
        <authorList>
            <person name="Leo P."/>
            <person name="Venkateswaran K."/>
        </authorList>
    </citation>
    <scope>NUCLEOTIDE SEQUENCE</scope>
    <source>
        <strain evidence="1">MNA-CCFEE 5261</strain>
    </source>
</reference>
<dbReference type="EMBL" id="JASBWR010000025">
    <property type="protein sequence ID" value="KAJ9107166.1"/>
    <property type="molecule type" value="Genomic_DNA"/>
</dbReference>
<organism evidence="1 2">
    <name type="scientific">Naganishia cerealis</name>
    <dbReference type="NCBI Taxonomy" id="610337"/>
    <lineage>
        <taxon>Eukaryota</taxon>
        <taxon>Fungi</taxon>
        <taxon>Dikarya</taxon>
        <taxon>Basidiomycota</taxon>
        <taxon>Agaricomycotina</taxon>
        <taxon>Tremellomycetes</taxon>
        <taxon>Filobasidiales</taxon>
        <taxon>Filobasidiaceae</taxon>
        <taxon>Naganishia</taxon>
    </lineage>
</organism>
<protein>
    <submittedName>
        <fullName evidence="1">Uncharacterized protein</fullName>
    </submittedName>
</protein>
<keyword evidence="2" id="KW-1185">Reference proteome</keyword>